<evidence type="ECO:0000313" key="4">
    <source>
        <dbReference type="Proteomes" id="UP000460558"/>
    </source>
</evidence>
<keyword evidence="2" id="KW-1133">Transmembrane helix</keyword>
<dbReference type="Proteomes" id="UP000460558">
    <property type="component" value="Unassembled WGS sequence"/>
</dbReference>
<feature type="compositionally biased region" description="Basic and acidic residues" evidence="1">
    <location>
        <begin position="331"/>
        <end position="352"/>
    </location>
</feature>
<feature type="transmembrane region" description="Helical" evidence="2">
    <location>
        <begin position="118"/>
        <end position="141"/>
    </location>
</feature>
<keyword evidence="4" id="KW-1185">Reference proteome</keyword>
<feature type="compositionally biased region" description="Gly residues" evidence="1">
    <location>
        <begin position="304"/>
        <end position="327"/>
    </location>
</feature>
<comment type="caution">
    <text evidence="3">The sequence shown here is derived from an EMBL/GenBank/DDBJ whole genome shotgun (WGS) entry which is preliminary data.</text>
</comment>
<dbReference type="RefSeq" id="WP_153484339.1">
    <property type="nucleotide sequence ID" value="NZ_VDEQ01000196.1"/>
</dbReference>
<evidence type="ECO:0000313" key="3">
    <source>
        <dbReference type="EMBL" id="MQS37401.1"/>
    </source>
</evidence>
<keyword evidence="2" id="KW-0812">Transmembrane</keyword>
<evidence type="ECO:0008006" key="5">
    <source>
        <dbReference type="Google" id="ProtNLM"/>
    </source>
</evidence>
<feature type="compositionally biased region" description="Polar residues" evidence="1">
    <location>
        <begin position="145"/>
        <end position="156"/>
    </location>
</feature>
<feature type="compositionally biased region" description="Basic and acidic residues" evidence="1">
    <location>
        <begin position="290"/>
        <end position="302"/>
    </location>
</feature>
<evidence type="ECO:0000256" key="2">
    <source>
        <dbReference type="SAM" id="Phobius"/>
    </source>
</evidence>
<reference evidence="3 4" key="1">
    <citation type="submission" date="2019-06" db="EMBL/GenBank/DDBJ databases">
        <title>Comparative genomics and metabolomics analyses of clavulanic acid producing Streptomyces species provides insight into specialized metabolism and evolution of beta-lactam biosynthetic gene clusters.</title>
        <authorList>
            <person name="Moore M.A."/>
            <person name="Cruz-Morales P."/>
            <person name="Barona Gomez F."/>
            <person name="Kapil T."/>
        </authorList>
    </citation>
    <scope>NUCLEOTIDE SEQUENCE [LARGE SCALE GENOMIC DNA]</scope>
    <source>
        <strain evidence="3 4">T-272</strain>
    </source>
</reference>
<feature type="region of interest" description="Disordered" evidence="1">
    <location>
        <begin position="139"/>
        <end position="394"/>
    </location>
</feature>
<name>A0ABW9NVS3_9ACTN</name>
<gene>
    <name evidence="3" type="ORF">FFZ77_17745</name>
</gene>
<proteinExistence type="predicted"/>
<feature type="compositionally biased region" description="Low complexity" evidence="1">
    <location>
        <begin position="186"/>
        <end position="217"/>
    </location>
</feature>
<organism evidence="3 4">
    <name type="scientific">Streptomyces katsurahamanus</name>
    <dbReference type="NCBI Taxonomy" id="2577098"/>
    <lineage>
        <taxon>Bacteria</taxon>
        <taxon>Bacillati</taxon>
        <taxon>Actinomycetota</taxon>
        <taxon>Actinomycetes</taxon>
        <taxon>Kitasatosporales</taxon>
        <taxon>Streptomycetaceae</taxon>
        <taxon>Streptomyces</taxon>
    </lineage>
</organism>
<feature type="region of interest" description="Disordered" evidence="1">
    <location>
        <begin position="40"/>
        <end position="66"/>
    </location>
</feature>
<feature type="compositionally biased region" description="Low complexity" evidence="1">
    <location>
        <begin position="373"/>
        <end position="394"/>
    </location>
</feature>
<accession>A0ABW9NVS3</accession>
<protein>
    <recommendedName>
        <fullName evidence="5">Extensin</fullName>
    </recommendedName>
</protein>
<feature type="compositionally biased region" description="Basic and acidic residues" evidence="1">
    <location>
        <begin position="234"/>
        <end position="283"/>
    </location>
</feature>
<evidence type="ECO:0000256" key="1">
    <source>
        <dbReference type="SAM" id="MobiDB-lite"/>
    </source>
</evidence>
<sequence>MADKRYEWLDEGTAERLLRGEPVEPPEGEARTQAVRLNQALRTVRGPRLPGPGHSDDSEMPGEARALAAFREARADAVPAGGAAGGPQSVEDAQLGIVRLAPPPRPALSSRLLGPVRFGVVAAVAGFAFGGVAVAAGAGLLPSPFDQSPVGSSVSGAGQPGQPPTESPRARVAKSPPPGTAGGAKPGASPSADGPDGPSTTPSTPSSAVTGPSGSATVSREGDRRPGGGPDPVPGERRGGNGHERHRALADACRDHRDGTIGRVRERWLEKIAKGPHRVERFCDQVLGGEQRRPEKVDKPDKSGYGGGAGGSGGEGKGKGKGQGNGKGHGKGKDKDHGKGKDKGRGEGKNEEQGQGQEQEQEQGHGQGGGSGSQRPGPISTPLTSSSSPAYGPV</sequence>
<keyword evidence="2" id="KW-0472">Membrane</keyword>
<dbReference type="EMBL" id="VDEQ01000196">
    <property type="protein sequence ID" value="MQS37401.1"/>
    <property type="molecule type" value="Genomic_DNA"/>
</dbReference>